<gene>
    <name evidence="1" type="ORF">EV213_11442</name>
</gene>
<proteinExistence type="predicted"/>
<accession>A0A4R6TXR8</accession>
<reference evidence="1 2" key="1">
    <citation type="submission" date="2019-03" db="EMBL/GenBank/DDBJ databases">
        <title>Genomic Encyclopedia of Type Strains, Phase IV (KMG-IV): sequencing the most valuable type-strain genomes for metagenomic binning, comparative biology and taxonomic classification.</title>
        <authorList>
            <person name="Goeker M."/>
        </authorList>
    </citation>
    <scope>NUCLEOTIDE SEQUENCE [LARGE SCALE GENOMIC DNA]</scope>
    <source>
        <strain evidence="1 2">DSM 28697</strain>
    </source>
</reference>
<organism evidence="1 2">
    <name type="scientific">Aureibacillus halotolerans</name>
    <dbReference type="NCBI Taxonomy" id="1508390"/>
    <lineage>
        <taxon>Bacteria</taxon>
        <taxon>Bacillati</taxon>
        <taxon>Bacillota</taxon>
        <taxon>Bacilli</taxon>
        <taxon>Bacillales</taxon>
        <taxon>Bacillaceae</taxon>
        <taxon>Aureibacillus</taxon>
    </lineage>
</organism>
<comment type="caution">
    <text evidence="1">The sequence shown here is derived from an EMBL/GenBank/DDBJ whole genome shotgun (WGS) entry which is preliminary data.</text>
</comment>
<evidence type="ECO:0000313" key="1">
    <source>
        <dbReference type="EMBL" id="TDQ37163.1"/>
    </source>
</evidence>
<dbReference type="EMBL" id="SNYJ01000014">
    <property type="protein sequence ID" value="TDQ37163.1"/>
    <property type="molecule type" value="Genomic_DNA"/>
</dbReference>
<evidence type="ECO:0000313" key="2">
    <source>
        <dbReference type="Proteomes" id="UP000295632"/>
    </source>
</evidence>
<dbReference type="Proteomes" id="UP000295632">
    <property type="component" value="Unassembled WGS sequence"/>
</dbReference>
<keyword evidence="2" id="KW-1185">Reference proteome</keyword>
<sequence length="32" mass="3758">MKLKEIIVERISNYKARTPQGFHVRLGFALKN</sequence>
<name>A0A4R6TXR8_9BACI</name>
<dbReference type="AlphaFoldDB" id="A0A4R6TXR8"/>
<protein>
    <submittedName>
        <fullName evidence="1">Uncharacterized protein</fullName>
    </submittedName>
</protein>